<reference evidence="2 3" key="1">
    <citation type="submission" date="2013-09" db="EMBL/GenBank/DDBJ databases">
        <title>Whole genome shotgun sequence of Vibrio ezurae NBRC 102218.</title>
        <authorList>
            <person name="Yoshida I."/>
            <person name="Hosoyama A."/>
            <person name="Numata M."/>
            <person name="Hashimoto M."/>
            <person name="Hosoyama Y."/>
            <person name="Tsuchikane K."/>
            <person name="Noguchi M."/>
            <person name="Hirakata S."/>
            <person name="Ichikawa N."/>
            <person name="Ohji S."/>
            <person name="Yamazoe A."/>
            <person name="Fujita N."/>
        </authorList>
    </citation>
    <scope>NUCLEOTIDE SEQUENCE [LARGE SCALE GENOMIC DNA]</scope>
    <source>
        <strain evidence="2 3">NBRC 102218</strain>
    </source>
</reference>
<dbReference type="eggNOG" id="COG1664">
    <property type="taxonomic scope" value="Bacteria"/>
</dbReference>
<dbReference type="PANTHER" id="PTHR35024:SF4">
    <property type="entry name" value="POLYMER-FORMING CYTOSKELETAL PROTEIN"/>
    <property type="match status" value="1"/>
</dbReference>
<evidence type="ECO:0000313" key="2">
    <source>
        <dbReference type="EMBL" id="GAD80790.1"/>
    </source>
</evidence>
<dbReference type="Pfam" id="PF04519">
    <property type="entry name" value="Bactofilin"/>
    <property type="match status" value="1"/>
</dbReference>
<gene>
    <name evidence="2" type="ORF">VEZ01S_42_00100</name>
</gene>
<sequence length="142" mass="14957">MGLFGQSNGKPSKHSATTLIAKGCQVEGLFKLESDMHVDGVVIGQVSVEQALMVTQSGRVTGDIFAGKVIVNGIIEGTCHATSVEILENGQVKGTIFTDDLSIERGGKFNGDIKPAEKEQVVELASKEKKAEPVKASKVSNS</sequence>
<protein>
    <recommendedName>
        <fullName evidence="4">Polymer-forming cytoskeletal family protein</fullName>
    </recommendedName>
</protein>
<organism evidence="2 3">
    <name type="scientific">Vibrio ezurae NBRC 102218</name>
    <dbReference type="NCBI Taxonomy" id="1219080"/>
    <lineage>
        <taxon>Bacteria</taxon>
        <taxon>Pseudomonadati</taxon>
        <taxon>Pseudomonadota</taxon>
        <taxon>Gammaproteobacteria</taxon>
        <taxon>Vibrionales</taxon>
        <taxon>Vibrionaceae</taxon>
        <taxon>Vibrio</taxon>
    </lineage>
</organism>
<accession>U3B4D6</accession>
<dbReference type="InterPro" id="IPR007607">
    <property type="entry name" value="BacA/B"/>
</dbReference>
<dbReference type="Proteomes" id="UP000016562">
    <property type="component" value="Unassembled WGS sequence"/>
</dbReference>
<dbReference type="EMBL" id="BATM01000042">
    <property type="protein sequence ID" value="GAD80790.1"/>
    <property type="molecule type" value="Genomic_DNA"/>
</dbReference>
<evidence type="ECO:0000313" key="3">
    <source>
        <dbReference type="Proteomes" id="UP000016562"/>
    </source>
</evidence>
<dbReference type="PANTHER" id="PTHR35024">
    <property type="entry name" value="HYPOTHETICAL CYTOSOLIC PROTEIN"/>
    <property type="match status" value="1"/>
</dbReference>
<dbReference type="OrthoDB" id="5612117at2"/>
<dbReference type="AlphaFoldDB" id="U3B4D6"/>
<evidence type="ECO:0000256" key="1">
    <source>
        <dbReference type="ARBA" id="ARBA00044755"/>
    </source>
</evidence>
<name>U3B4D6_9VIBR</name>
<dbReference type="STRING" id="1219080.VEZ01S_42_00100"/>
<evidence type="ECO:0008006" key="4">
    <source>
        <dbReference type="Google" id="ProtNLM"/>
    </source>
</evidence>
<proteinExistence type="inferred from homology"/>
<comment type="similarity">
    <text evidence="1">Belongs to the bactofilin family.</text>
</comment>
<comment type="caution">
    <text evidence="2">The sequence shown here is derived from an EMBL/GenBank/DDBJ whole genome shotgun (WGS) entry which is preliminary data.</text>
</comment>
<keyword evidence="3" id="KW-1185">Reference proteome</keyword>